<proteinExistence type="predicted"/>
<protein>
    <submittedName>
        <fullName evidence="1">Uncharacterized protein</fullName>
    </submittedName>
</protein>
<accession>A0A1D3UT92</accession>
<evidence type="ECO:0000313" key="2">
    <source>
        <dbReference type="Proteomes" id="UP000182057"/>
    </source>
</evidence>
<sequence length="58" mass="6839">MIHPSAVNHLSQTSNPNGRQKYKHLLYFKVIDTKYIWAIFRKNAYVFLLKNIHHAKSG</sequence>
<dbReference type="Proteomes" id="UP000182057">
    <property type="component" value="Unassembled WGS sequence"/>
</dbReference>
<dbReference type="EMBL" id="FMMM01000078">
    <property type="protein sequence ID" value="SCQ24260.1"/>
    <property type="molecule type" value="Genomic_DNA"/>
</dbReference>
<dbReference type="AlphaFoldDB" id="A0A1D3UT92"/>
<evidence type="ECO:0000313" key="1">
    <source>
        <dbReference type="EMBL" id="SCQ24260.1"/>
    </source>
</evidence>
<organism evidence="1 2">
    <name type="scientific">Tannerella forsythia</name>
    <name type="common">Bacteroides forsythus</name>
    <dbReference type="NCBI Taxonomy" id="28112"/>
    <lineage>
        <taxon>Bacteria</taxon>
        <taxon>Pseudomonadati</taxon>
        <taxon>Bacteroidota</taxon>
        <taxon>Bacteroidia</taxon>
        <taxon>Bacteroidales</taxon>
        <taxon>Tannerellaceae</taxon>
        <taxon>Tannerella</taxon>
    </lineage>
</organism>
<gene>
    <name evidence="1" type="ORF">TFUB20_02401</name>
</gene>
<reference evidence="1 2" key="1">
    <citation type="submission" date="2016-09" db="EMBL/GenBank/DDBJ databases">
        <authorList>
            <person name="Capua I."/>
            <person name="De Benedictis P."/>
            <person name="Joannis T."/>
            <person name="Lombin L.H."/>
            <person name="Cattoli G."/>
        </authorList>
    </citation>
    <scope>NUCLEOTIDE SEQUENCE [LARGE SCALE GENOMIC DNA]</scope>
    <source>
        <strain evidence="1 2">UB20</strain>
    </source>
</reference>
<name>A0A1D3UT92_TANFO</name>